<keyword evidence="3" id="KW-1185">Reference proteome</keyword>
<dbReference type="RefSeq" id="WP_407338102.1">
    <property type="nucleotide sequence ID" value="NZ_CP136862.1"/>
</dbReference>
<protein>
    <recommendedName>
        <fullName evidence="4">Flagellar FliJ protein</fullName>
    </recommendedName>
</protein>
<sequence>MNERLLKARRVLAVQILFDRLADWRLRDLERQELALQESRRDLVRFLDGESAFTGIFAATVMRRMQSLEDLRVALIAEKEAQASLRLDERSRLRRAERIVDALDDHARRAEEARRLAEAVERSVNGKT</sequence>
<organism evidence="2 3">
    <name type="scientific">Methylocapsa polymorpha</name>
    <dbReference type="NCBI Taxonomy" id="3080828"/>
    <lineage>
        <taxon>Bacteria</taxon>
        <taxon>Pseudomonadati</taxon>
        <taxon>Pseudomonadota</taxon>
        <taxon>Alphaproteobacteria</taxon>
        <taxon>Hyphomicrobiales</taxon>
        <taxon>Beijerinckiaceae</taxon>
        <taxon>Methylocapsa</taxon>
    </lineage>
</organism>
<gene>
    <name evidence="2" type="ORF">RZS28_12660</name>
</gene>
<dbReference type="EMBL" id="CP136862">
    <property type="protein sequence ID" value="WOJ88663.1"/>
    <property type="molecule type" value="Genomic_DNA"/>
</dbReference>
<evidence type="ECO:0000313" key="3">
    <source>
        <dbReference type="Proteomes" id="UP001626536"/>
    </source>
</evidence>
<dbReference type="Proteomes" id="UP001626536">
    <property type="component" value="Chromosome"/>
</dbReference>
<proteinExistence type="predicted"/>
<feature type="coiled-coil region" evidence="1">
    <location>
        <begin position="93"/>
        <end position="123"/>
    </location>
</feature>
<evidence type="ECO:0008006" key="4">
    <source>
        <dbReference type="Google" id="ProtNLM"/>
    </source>
</evidence>
<evidence type="ECO:0000256" key="1">
    <source>
        <dbReference type="SAM" id="Coils"/>
    </source>
</evidence>
<evidence type="ECO:0000313" key="2">
    <source>
        <dbReference type="EMBL" id="WOJ88663.1"/>
    </source>
</evidence>
<name>A0ABZ0HNB7_9HYPH</name>
<accession>A0ABZ0HNB7</accession>
<reference evidence="2 3" key="1">
    <citation type="submission" date="2023-10" db="EMBL/GenBank/DDBJ databases">
        <title>Novel methanotroph of the genus Methylocapsa from a subarctic wetland.</title>
        <authorList>
            <person name="Belova S.E."/>
            <person name="Oshkin I.Y."/>
            <person name="Miroshnikov K."/>
            <person name="Dedysh S.N."/>
        </authorList>
    </citation>
    <scope>NUCLEOTIDE SEQUENCE [LARGE SCALE GENOMIC DNA]</scope>
    <source>
        <strain evidence="2 3">RX1</strain>
    </source>
</reference>
<keyword evidence="1" id="KW-0175">Coiled coil</keyword>